<dbReference type="RefSeq" id="WP_110098609.1">
    <property type="nucleotide sequence ID" value="NZ_CP122562.1"/>
</dbReference>
<proteinExistence type="predicted"/>
<name>A0AAJ6DCY3_9MICC</name>
<keyword evidence="1" id="KW-0472">Membrane</keyword>
<keyword evidence="1" id="KW-0812">Transmembrane</keyword>
<accession>A0AAJ6DCY3</accession>
<organism evidence="2 3">
    <name type="scientific">Auritidibacter ignavus</name>
    <dbReference type="NCBI Taxonomy" id="678932"/>
    <lineage>
        <taxon>Bacteria</taxon>
        <taxon>Bacillati</taxon>
        <taxon>Actinomycetota</taxon>
        <taxon>Actinomycetes</taxon>
        <taxon>Micrococcales</taxon>
        <taxon>Micrococcaceae</taxon>
        <taxon>Auritidibacter</taxon>
    </lineage>
</organism>
<reference evidence="2 3" key="1">
    <citation type="submission" date="2023-03" db="EMBL/GenBank/DDBJ databases">
        <title>Complete genome sequences of several Auritidibacter ignavus strains isolated from ear infections.</title>
        <authorList>
            <person name="Baehr T."/>
            <person name="Baumhoegger A.M."/>
        </authorList>
    </citation>
    <scope>NUCLEOTIDE SEQUENCE [LARGE SCALE GENOMIC DNA]</scope>
    <source>
        <strain evidence="2 3">BABAE-6</strain>
    </source>
</reference>
<dbReference type="Proteomes" id="UP001224674">
    <property type="component" value="Chromosome"/>
</dbReference>
<protein>
    <recommendedName>
        <fullName evidence="4">SAF domain-containing protein</fullName>
    </recommendedName>
</protein>
<evidence type="ECO:0008006" key="4">
    <source>
        <dbReference type="Google" id="ProtNLM"/>
    </source>
</evidence>
<sequence>MTTDPRPIAARIRRPGFKDPKLVIGILLVVLSVVAMVFVVQATDSRQGYWAASADAAPGEPITAENFTVVQAHLSEADGYYWSADEPLPETFAVTSTIRQGEFLPRATVSEHDPEDRQQFAIRTAEDVPDAVQPGSRVDLWVSQPDDQRQGYTNAELTAESAEVVAVEDQRSGLGASSTLTVYVLLTPEQLPAIIDAQAASAKISIVPASPGNER</sequence>
<evidence type="ECO:0000313" key="2">
    <source>
        <dbReference type="EMBL" id="WGH93312.1"/>
    </source>
</evidence>
<evidence type="ECO:0000256" key="1">
    <source>
        <dbReference type="SAM" id="Phobius"/>
    </source>
</evidence>
<keyword evidence="1" id="KW-1133">Transmembrane helix</keyword>
<evidence type="ECO:0000313" key="3">
    <source>
        <dbReference type="Proteomes" id="UP001224674"/>
    </source>
</evidence>
<dbReference type="EMBL" id="CP122566">
    <property type="protein sequence ID" value="WGH93312.1"/>
    <property type="molecule type" value="Genomic_DNA"/>
</dbReference>
<gene>
    <name evidence="2" type="ORF">QDX21_00375</name>
</gene>
<feature type="transmembrane region" description="Helical" evidence="1">
    <location>
        <begin position="21"/>
        <end position="40"/>
    </location>
</feature>
<dbReference type="AlphaFoldDB" id="A0AAJ6DCY3"/>
<keyword evidence="3" id="KW-1185">Reference proteome</keyword>